<dbReference type="Pfam" id="PF00946">
    <property type="entry name" value="Mononeg_RNA_pol"/>
    <property type="match status" value="1"/>
</dbReference>
<keyword evidence="5" id="KW-0507">mRNA processing</keyword>
<comment type="subcellular location">
    <subcellularLocation>
        <location evidence="1">Host cytoplasm</location>
    </subcellularLocation>
    <subcellularLocation>
        <location evidence="2">Virion</location>
    </subcellularLocation>
</comment>
<dbReference type="InterPro" id="IPR026890">
    <property type="entry name" value="Mononeg_mRNAcap"/>
</dbReference>
<evidence type="ECO:0000256" key="6">
    <source>
        <dbReference type="ARBA" id="ARBA00022679"/>
    </source>
</evidence>
<keyword evidence="10" id="KW-0067">ATP-binding</keyword>
<keyword evidence="12" id="KW-0693">Viral RNA replication</keyword>
<dbReference type="GO" id="GO:0030430">
    <property type="term" value="C:host cell cytoplasm"/>
    <property type="evidence" value="ECO:0007669"/>
    <property type="project" value="UniProtKB-SubCell"/>
</dbReference>
<accession>A0A9N7AAT5</accession>
<evidence type="ECO:0000313" key="24">
    <source>
        <dbReference type="EMBL" id="DAZ90767.1"/>
    </source>
</evidence>
<evidence type="ECO:0000256" key="17">
    <source>
        <dbReference type="ARBA" id="ARBA00024499"/>
    </source>
</evidence>
<comment type="catalytic activity">
    <reaction evidence="22">
        <text>GTP + H2O = GDP + phosphate + H(+)</text>
        <dbReference type="Rhea" id="RHEA:19669"/>
        <dbReference type="ChEBI" id="CHEBI:15377"/>
        <dbReference type="ChEBI" id="CHEBI:15378"/>
        <dbReference type="ChEBI" id="CHEBI:37565"/>
        <dbReference type="ChEBI" id="CHEBI:43474"/>
        <dbReference type="ChEBI" id="CHEBI:58189"/>
    </reaction>
</comment>
<keyword evidence="6" id="KW-0808">Transferase</keyword>
<evidence type="ECO:0000256" key="10">
    <source>
        <dbReference type="ARBA" id="ARBA00022840"/>
    </source>
</evidence>
<evidence type="ECO:0000256" key="4">
    <source>
        <dbReference type="ARBA" id="ARBA00022484"/>
    </source>
</evidence>
<evidence type="ECO:0000256" key="7">
    <source>
        <dbReference type="ARBA" id="ARBA00022691"/>
    </source>
</evidence>
<keyword evidence="15" id="KW-0511">Multifunctional enzyme</keyword>
<evidence type="ECO:0000256" key="20">
    <source>
        <dbReference type="ARBA" id="ARBA00047332"/>
    </source>
</evidence>
<feature type="domain" description="RdRp catalytic" evidence="23">
    <location>
        <begin position="586"/>
        <end position="771"/>
    </location>
</feature>
<evidence type="ECO:0000256" key="21">
    <source>
        <dbReference type="ARBA" id="ARBA00047370"/>
    </source>
</evidence>
<keyword evidence="8" id="KW-0548">Nucleotidyltransferase</keyword>
<dbReference type="GO" id="GO:0005524">
    <property type="term" value="F:ATP binding"/>
    <property type="evidence" value="ECO:0007669"/>
    <property type="project" value="UniProtKB-KW"/>
</dbReference>
<keyword evidence="13" id="KW-0506">mRNA capping</keyword>
<proteinExistence type="predicted"/>
<organism evidence="24">
    <name type="scientific">Pennisetum virus 1</name>
    <dbReference type="NCBI Taxonomy" id="2977978"/>
    <lineage>
        <taxon>Viruses</taxon>
        <taxon>Riboviria</taxon>
        <taxon>Orthornavirae</taxon>
        <taxon>Negarnaviricota</taxon>
        <taxon>Haploviricotina</taxon>
        <taxon>Monjiviricetes</taxon>
        <taxon>Mononegavirales</taxon>
        <taxon>Rhabdoviridae</taxon>
        <taxon>Betarhabdovirinae</taxon>
        <taxon>Varicosavirus</taxon>
        <taxon>Varicosavirus penniseti</taxon>
    </lineage>
</organism>
<evidence type="ECO:0000259" key="23">
    <source>
        <dbReference type="PROSITE" id="PS50526"/>
    </source>
</evidence>
<protein>
    <recommendedName>
        <fullName evidence="3">RNA-directed RNA polymerase</fullName>
        <ecNumber evidence="3">2.7.7.48</ecNumber>
    </recommendedName>
    <alternativeName>
        <fullName evidence="19">Replicase</fullName>
    </alternativeName>
    <alternativeName>
        <fullName evidence="18">Transcriptase</fullName>
    </alternativeName>
</protein>
<dbReference type="EC" id="2.7.7.48" evidence="3"/>
<evidence type="ECO:0000256" key="13">
    <source>
        <dbReference type="ARBA" id="ARBA00023042"/>
    </source>
</evidence>
<comment type="catalytic activity">
    <reaction evidence="17">
        <text>a 5'-end (5'-triphosphoguanosine)-(2'-O-methyladenylyl)-adenylyl-cytidylyl-adenosine in mRNA + S-adenosyl-L-methionine = a 5'-end (N(7)-methyl 5'-triphosphoguanosine)-(2'-O-methyladenylyl)-adenylyl-cytidylyl-adenosine in mRNA + S-adenosyl-L-homocysteine</text>
        <dbReference type="Rhea" id="RHEA:65440"/>
        <dbReference type="Rhea" id="RHEA-COMP:16798"/>
        <dbReference type="Rhea" id="RHEA-COMP:16801"/>
        <dbReference type="ChEBI" id="CHEBI:57856"/>
        <dbReference type="ChEBI" id="CHEBI:59789"/>
        <dbReference type="ChEBI" id="CHEBI:156482"/>
        <dbReference type="ChEBI" id="CHEBI:156483"/>
    </reaction>
</comment>
<evidence type="ECO:0000256" key="1">
    <source>
        <dbReference type="ARBA" id="ARBA00004192"/>
    </source>
</evidence>
<dbReference type="GO" id="GO:0004482">
    <property type="term" value="F:mRNA 5'-cap (guanine-N7-)-methyltransferase activity"/>
    <property type="evidence" value="ECO:0007669"/>
    <property type="project" value="InterPro"/>
</dbReference>
<reference evidence="24" key="1">
    <citation type="journal article" date="2022" name="bioRxiv">
        <title>Unlocking the hidden genetic diversity of varicosaviruses, the neglected plant rhabdoviruses.</title>
        <authorList>
            <person name="Bejerman N."/>
            <person name="Dietzgen R.G."/>
            <person name="Debat H."/>
        </authorList>
    </citation>
    <scope>NUCLEOTIDE SEQUENCE</scope>
</reference>
<evidence type="ECO:0000256" key="22">
    <source>
        <dbReference type="ARBA" id="ARBA00048548"/>
    </source>
</evidence>
<keyword evidence="9" id="KW-0547">Nucleotide-binding</keyword>
<sequence>MSDDEGGYYNDEYGEELGFLNDDEGPLTDMHLASAINLDQYREILEPGSTKYRINIPRWLEDDTTEVIKPFRKYGYKIIVGMLDVTLHLSRPHGEVSTLGVKSYKEIMKMVGLGMKKRGYSIPITMNMITTNLPDITVYSRWAISFERIIQLICARAEHSREGRTIPYKDIKIGERGVCSILMMDQIKYEFIVTKNCTAVVNHTHRTMYIGDINCLLLMMDTLGQRICLYVSNEVAQLYSVAGSVPRGVLDNILMVGDQLLRLLGNDGYDIIAMYEAIIVGVLLKMSPDKVTNAIMFLGNSMSELSEMAVNCRAPQKSMELIMKWVSLAEKLTPNQLSNVFCLYRCWGHPIVDIYDGMAKVHRLGTEDKHVDIMAGTQILCQFRKTFLINYFSRNHFYPPVTISPEVINSYVAVRIQESLPIEVRHPHYSTTDFLGIEIGKIWDVPLTYDLCHILNDKAVTPSQSELVSCVESKGNTLTGVNRRGLLRWIQGSSINCRQLLQTIDEHGIDEDDCIIGMYEKEREIKIVARMFSLMSEYMRYYFVITEDLIATYILPLFPEITMKDPLNVLQKKFWTIGGIGKDVKYDVNINIDFSKWNLNMRDDLTNPLFKQIDLLFGLKNVVSRTHEIFEKSYVYSSSGKYVPPTGDGRLLEDPPMAYRGHKGGFEGLRQKGWTIATVCALLEVAEKEGAKIRLMGQGDNQIVRLLMPFHRWKQHSKTDDEMIAYSRNIQERFVSSMDIMFQRAKLPIKLRETWMSTRLFMYGKMMLHDGLALPQWYKKVLRSYALTNEGQVTISGVIGTIATNMAAAAGASDAPDVMYVLFVILAEWSIRHLVVYHPYTRESVVSMHDVKLRIPGKRVEFINVRSINIERLIAALILVPTAVGGSVTIPLPGFIMRGFPDHASEGYAWLKMLAEHNGPYQQLMRNWYSFLQNDSIEADMLLQSPWALNHRKPPTPGLQSRDAVRKWLLDGDFNDNQFIRESGIVLQNFDRKQVSEALLTDPMNPLITSEVFAGYPQSYLDGILRRVENTRTIKKLALKSQKSTTLVKGSMDSENNHLIYMGWRGDQKGIILSECATEQARLARNIGWGRTITGVTTPHPLELCIGTKCSVEMIKCPVTDYIYTRVNPDGGYAPYLGSKIKLKVISEQDIDARREPLIAIGARICRQAHWIGMGPHLLEVVNRNVACVCDISIYDKFMDDDPRGQLSTGSIDHRFNPAGASEGVFINYAPQLGSNVYMSSDNMPKYGRGQTNYTLHFQGLYCWLQYQSTRATGSLFYHWHLECERCIVPTVDEIPDLVKPFPYFDKIFSQPVVESIKRALGFIDRRGNLDITVQKKITEIYQSIDELSEHQLRSGVSWAIALKISFALTHGVLYENEDSNIEDLQEFPRIYSYKLYQDIILDHVVLLLIMITAIDMETSPEGTELSRVKRGLIDKLLNLPLSRFKGLASIYVGRNVEDPKKEHIFATGAHPETVVSLLKSAKNSVIEMVGVIGTIKSSSRGVIPIPMNTVTNRQFSFFTMFRSTSEHLCSHYMQKYRQVMVEDHTMHPECPHGCTKRALLNTPIVKSSMDKILKHFKTIHYVRELTRPRWARLSVKTLNVSTFSAQSSDSYAGMRVVKQQAYRHRERAITLPSSGVYKWSTILSIIPLRHHIIIFGDHTGCISLVCSTLYKNSRIYPSAQLDTEGMIPQDLSSMIPELARGCPNVKYTIMTNVPDKISDARWLRHMKQEIELLSPGQVTVIIDQRVDTIAYASAVGMLQDGVQVIQSVSQDLFREHAPELQHMSEMRAHYTHHGGHRDHEIFFEYTIKHRWSVDSSSMYDVYHELYGSVITPDESRIKIERKYIEDTFKFLSQMSRSLSMSHLNNLRLGITQEILKLPGHELWMYALDFLNKHYRNRLSKDPARKRALTAVSKQEIGRALLITLGLASDLYELMSFQWEIRPIQISNDESKLVLYQTKDSPDAIVLTQKDWSAYECLKYDRIYNLEIPSLSAPTKESWLYKAPKRKSFARTLSVYSSEEYVEYDEGQFIHEE</sequence>
<evidence type="ECO:0000256" key="8">
    <source>
        <dbReference type="ARBA" id="ARBA00022695"/>
    </source>
</evidence>
<keyword evidence="4" id="KW-0696">RNA-directed RNA polymerase</keyword>
<evidence type="ECO:0000256" key="11">
    <source>
        <dbReference type="ARBA" id="ARBA00022844"/>
    </source>
</evidence>
<dbReference type="EMBL" id="BK061790">
    <property type="protein sequence ID" value="DAZ90767.1"/>
    <property type="molecule type" value="Viral_cRNA"/>
</dbReference>
<dbReference type="GO" id="GO:0003968">
    <property type="term" value="F:RNA-directed RNA polymerase activity"/>
    <property type="evidence" value="ECO:0007669"/>
    <property type="project" value="UniProtKB-KW"/>
</dbReference>
<keyword evidence="7" id="KW-0949">S-adenosyl-L-methionine</keyword>
<evidence type="ECO:0000256" key="19">
    <source>
        <dbReference type="ARBA" id="ARBA00031012"/>
    </source>
</evidence>
<evidence type="ECO:0000256" key="3">
    <source>
        <dbReference type="ARBA" id="ARBA00012494"/>
    </source>
</evidence>
<keyword evidence="14" id="KW-1035">Host cytoplasm</keyword>
<comment type="catalytic activity">
    <reaction evidence="20">
        <text>a 5'-end (5'-triphosphoguanosine)-adenylyl-adenylyl-cytidylyl-adenosine in mRNA + S-adenosyl-L-methionine = a 5'-end (5'-triphosphoguanosine)-(2'-O-methyladenylyl)-adenylyl-cytidylyl-adenosine in mRNA + S-adenosyl-L-homocysteine + H(+)</text>
        <dbReference type="Rhea" id="RHEA:65380"/>
        <dbReference type="Rhea" id="RHEA-COMP:16797"/>
        <dbReference type="Rhea" id="RHEA-COMP:16801"/>
        <dbReference type="ChEBI" id="CHEBI:15378"/>
        <dbReference type="ChEBI" id="CHEBI:57856"/>
        <dbReference type="ChEBI" id="CHEBI:59789"/>
        <dbReference type="ChEBI" id="CHEBI:156482"/>
        <dbReference type="ChEBI" id="CHEBI:156484"/>
    </reaction>
</comment>
<comment type="catalytic activity">
    <reaction evidence="16">
        <text>a 5'-end triphospho-adenylyl-adenylyl-cytidylyl-adenosine in mRNA + GDP + H(+) = a 5'-end (5'-triphosphoguanosine)-adenylyl-adenylyl-cytidylyl-adenosine in mRNA + diphosphate</text>
        <dbReference type="Rhea" id="RHEA:65436"/>
        <dbReference type="Rhea" id="RHEA-COMP:16797"/>
        <dbReference type="Rhea" id="RHEA-COMP:16799"/>
        <dbReference type="ChEBI" id="CHEBI:15378"/>
        <dbReference type="ChEBI" id="CHEBI:33019"/>
        <dbReference type="ChEBI" id="CHEBI:58189"/>
        <dbReference type="ChEBI" id="CHEBI:156484"/>
        <dbReference type="ChEBI" id="CHEBI:156503"/>
        <dbReference type="EC" id="2.7.7.88"/>
    </reaction>
</comment>
<dbReference type="InterPro" id="IPR014023">
    <property type="entry name" value="Mononeg_RNA_pol_cat"/>
</dbReference>
<evidence type="ECO:0000256" key="2">
    <source>
        <dbReference type="ARBA" id="ARBA00004328"/>
    </source>
</evidence>
<comment type="catalytic activity">
    <reaction evidence="21">
        <text>a 5'-end (5'-triphosphoguanosine)-adenylyl-adenylyl-cytidylyl-adenosine in mRNA + 2 S-adenosyl-L-methionine = a 5'-end (N(7)-methyl 5'-triphosphoguanosine)-(2'-O-methyladenylyl)-adenylyl-cytidylyl-adenosine in mRNA + 2 S-adenosyl-L-homocysteine + H(+)</text>
        <dbReference type="Rhea" id="RHEA:65376"/>
        <dbReference type="Rhea" id="RHEA-COMP:16797"/>
        <dbReference type="Rhea" id="RHEA-COMP:16798"/>
        <dbReference type="ChEBI" id="CHEBI:15378"/>
        <dbReference type="ChEBI" id="CHEBI:57856"/>
        <dbReference type="ChEBI" id="CHEBI:59789"/>
        <dbReference type="ChEBI" id="CHEBI:156483"/>
        <dbReference type="ChEBI" id="CHEBI:156484"/>
        <dbReference type="EC" id="2.1.1.375"/>
    </reaction>
</comment>
<dbReference type="PROSITE" id="PS50526">
    <property type="entry name" value="RDRP_SSRNA_NEG_NONSEG"/>
    <property type="match status" value="1"/>
</dbReference>
<evidence type="ECO:0000256" key="15">
    <source>
        <dbReference type="ARBA" id="ARBA00023268"/>
    </source>
</evidence>
<evidence type="ECO:0000256" key="9">
    <source>
        <dbReference type="ARBA" id="ARBA00022741"/>
    </source>
</evidence>
<dbReference type="Pfam" id="PF14318">
    <property type="entry name" value="Mononeg_mRNAcap"/>
    <property type="match status" value="1"/>
</dbReference>
<evidence type="ECO:0000256" key="14">
    <source>
        <dbReference type="ARBA" id="ARBA00023200"/>
    </source>
</evidence>
<evidence type="ECO:0000256" key="18">
    <source>
        <dbReference type="ARBA" id="ARBA00030436"/>
    </source>
</evidence>
<evidence type="ECO:0000256" key="5">
    <source>
        <dbReference type="ARBA" id="ARBA00022664"/>
    </source>
</evidence>
<evidence type="ECO:0000256" key="12">
    <source>
        <dbReference type="ARBA" id="ARBA00022953"/>
    </source>
</evidence>
<name>A0A9N7AAT5_9RHAB</name>
<keyword evidence="11" id="KW-0946">Virion</keyword>
<evidence type="ECO:0000256" key="16">
    <source>
        <dbReference type="ARBA" id="ARBA00024494"/>
    </source>
</evidence>
<dbReference type="GO" id="GO:0044423">
    <property type="term" value="C:virion component"/>
    <property type="evidence" value="ECO:0007669"/>
    <property type="project" value="UniProtKB-KW"/>
</dbReference>